<protein>
    <submittedName>
        <fullName evidence="2">Uncharacterized protein</fullName>
    </submittedName>
</protein>
<organism evidence="2">
    <name type="scientific">Ixodes ricinus</name>
    <name type="common">Common tick</name>
    <name type="synonym">Acarus ricinus</name>
    <dbReference type="NCBI Taxonomy" id="34613"/>
    <lineage>
        <taxon>Eukaryota</taxon>
        <taxon>Metazoa</taxon>
        <taxon>Ecdysozoa</taxon>
        <taxon>Arthropoda</taxon>
        <taxon>Chelicerata</taxon>
        <taxon>Arachnida</taxon>
        <taxon>Acari</taxon>
        <taxon>Parasitiformes</taxon>
        <taxon>Ixodida</taxon>
        <taxon>Ixodoidea</taxon>
        <taxon>Ixodidae</taxon>
        <taxon>Ixodinae</taxon>
        <taxon>Ixodes</taxon>
    </lineage>
</organism>
<keyword evidence="1" id="KW-0472">Membrane</keyword>
<dbReference type="AlphaFoldDB" id="A0A6B0U973"/>
<evidence type="ECO:0000256" key="1">
    <source>
        <dbReference type="SAM" id="Phobius"/>
    </source>
</evidence>
<reference evidence="2" key="1">
    <citation type="submission" date="2019-12" db="EMBL/GenBank/DDBJ databases">
        <title>An insight into the sialome of adult female Ixodes ricinus ticks feeding for 6 days.</title>
        <authorList>
            <person name="Perner J."/>
            <person name="Ribeiro J.M.C."/>
        </authorList>
    </citation>
    <scope>NUCLEOTIDE SEQUENCE</scope>
    <source>
        <strain evidence="2">Semi-engorged</strain>
        <tissue evidence="2">Salivary glands</tissue>
    </source>
</reference>
<keyword evidence="1" id="KW-0812">Transmembrane</keyword>
<accession>A0A6B0U973</accession>
<evidence type="ECO:0000313" key="2">
    <source>
        <dbReference type="EMBL" id="MXU85697.1"/>
    </source>
</evidence>
<dbReference type="EMBL" id="GIFC01003614">
    <property type="protein sequence ID" value="MXU85697.1"/>
    <property type="molecule type" value="Transcribed_RNA"/>
</dbReference>
<feature type="transmembrane region" description="Helical" evidence="1">
    <location>
        <begin position="18"/>
        <end position="36"/>
    </location>
</feature>
<name>A0A6B0U973_IXORI</name>
<proteinExistence type="predicted"/>
<keyword evidence="1" id="KW-1133">Transmembrane helix</keyword>
<sequence length="87" mass="9967">MCLKPMANADLTDKKSQVVHDFALFSIAFSFILYFLNNQRAYIKLVSQKTVPNLFSTSLTPTAVPAYLHQKAKQFYVYVSNRPFSKL</sequence>